<gene>
    <name evidence="6" type="ORF">Y900_006055</name>
</gene>
<organism evidence="6 7">
    <name type="scientific">Mycolicibacterium aromaticivorans JS19b1 = JCM 16368</name>
    <dbReference type="NCBI Taxonomy" id="1440774"/>
    <lineage>
        <taxon>Bacteria</taxon>
        <taxon>Bacillati</taxon>
        <taxon>Actinomycetota</taxon>
        <taxon>Actinomycetes</taxon>
        <taxon>Mycobacteriales</taxon>
        <taxon>Mycobacteriaceae</taxon>
        <taxon>Mycolicibacterium</taxon>
    </lineage>
</organism>
<dbReference type="InterPro" id="IPR011009">
    <property type="entry name" value="Kinase-like_dom_sf"/>
</dbReference>
<dbReference type="SUPFAM" id="SSF56112">
    <property type="entry name" value="Protein kinase-like (PK-like)"/>
    <property type="match status" value="1"/>
</dbReference>
<dbReference type="STRING" id="1440774.Y900_006055"/>
<evidence type="ECO:0000313" key="6">
    <source>
        <dbReference type="EMBL" id="KDE98513.1"/>
    </source>
</evidence>
<dbReference type="PANTHER" id="PTHR43851">
    <property type="match status" value="1"/>
</dbReference>
<comment type="caution">
    <text evidence="6">The sequence shown here is derived from an EMBL/GenBank/DDBJ whole genome shotgun (WGS) entry which is preliminary data.</text>
</comment>
<feature type="domain" description="ABC1 atypical kinase-like" evidence="5">
    <location>
        <begin position="93"/>
        <end position="314"/>
    </location>
</feature>
<evidence type="ECO:0000256" key="2">
    <source>
        <dbReference type="ARBA" id="ARBA00022679"/>
    </source>
</evidence>
<dbReference type="InterPro" id="IPR051409">
    <property type="entry name" value="Atypical_kinase_ADCK"/>
</dbReference>
<comment type="similarity">
    <text evidence="1">Belongs to the protein kinase superfamily. ADCK protein kinase family.</text>
</comment>
<dbReference type="PANTHER" id="PTHR43851:SF3">
    <property type="entry name" value="COENZYME Q8"/>
    <property type="match status" value="1"/>
</dbReference>
<dbReference type="EMBL" id="JALN02000001">
    <property type="protein sequence ID" value="KDE98513.1"/>
    <property type="molecule type" value="Genomic_DNA"/>
</dbReference>
<keyword evidence="3" id="KW-0547">Nucleotide-binding</keyword>
<dbReference type="AlphaFoldDB" id="A0A064CID9"/>
<evidence type="ECO:0000256" key="1">
    <source>
        <dbReference type="ARBA" id="ARBA00009670"/>
    </source>
</evidence>
<dbReference type="InterPro" id="IPR034646">
    <property type="entry name" value="ADCK3_dom"/>
</dbReference>
<dbReference type="Pfam" id="PF03109">
    <property type="entry name" value="ABC1"/>
    <property type="match status" value="1"/>
</dbReference>
<name>A0A064CID9_9MYCO</name>
<proteinExistence type="inferred from homology"/>
<dbReference type="GO" id="GO:0005524">
    <property type="term" value="F:ATP binding"/>
    <property type="evidence" value="ECO:0007669"/>
    <property type="project" value="UniProtKB-KW"/>
</dbReference>
<reference evidence="6" key="1">
    <citation type="submission" date="2014-05" db="EMBL/GenBank/DDBJ databases">
        <title>Genome sequence of Mycobacterium aromaticivorans strain JS19b1T (= DSM 45407T).</title>
        <authorList>
            <person name="Kwak Y."/>
            <person name="Park G.-S."/>
            <person name="Li Q.X."/>
            <person name="Lee S.-E."/>
            <person name="Shin J.-H."/>
        </authorList>
    </citation>
    <scope>NUCLEOTIDE SEQUENCE [LARGE SCALE GENOMIC DNA]</scope>
    <source>
        <strain evidence="6">JS19b1</strain>
    </source>
</reference>
<evidence type="ECO:0000256" key="3">
    <source>
        <dbReference type="ARBA" id="ARBA00022741"/>
    </source>
</evidence>
<dbReference type="Proteomes" id="UP000022835">
    <property type="component" value="Unassembled WGS sequence"/>
</dbReference>
<protein>
    <submittedName>
        <fullName evidence="6">ABC transporter ATP-binding protein</fullName>
    </submittedName>
</protein>
<evidence type="ECO:0000259" key="5">
    <source>
        <dbReference type="Pfam" id="PF03109"/>
    </source>
</evidence>
<dbReference type="eggNOG" id="COG0661">
    <property type="taxonomic scope" value="Bacteria"/>
</dbReference>
<keyword evidence="2" id="KW-0808">Transferase</keyword>
<dbReference type="CDD" id="cd13970">
    <property type="entry name" value="ABC1_ADCK3"/>
    <property type="match status" value="1"/>
</dbReference>
<dbReference type="GO" id="GO:0016740">
    <property type="term" value="F:transferase activity"/>
    <property type="evidence" value="ECO:0007669"/>
    <property type="project" value="UniProtKB-KW"/>
</dbReference>
<dbReference type="InterPro" id="IPR004147">
    <property type="entry name" value="ABC1_dom"/>
</dbReference>
<keyword evidence="4 6" id="KW-0067">ATP-binding</keyword>
<keyword evidence="7" id="KW-1185">Reference proteome</keyword>
<evidence type="ECO:0000256" key="4">
    <source>
        <dbReference type="ARBA" id="ARBA00022840"/>
    </source>
</evidence>
<evidence type="ECO:0000313" key="7">
    <source>
        <dbReference type="Proteomes" id="UP000022835"/>
    </source>
</evidence>
<sequence>MADIKRGRAARNVKLATIPVGFAGRAALGLGKRLTGKSKDEVQAELLEKAANQLFTVLGELKGGAMKVGQALSVMEAAIPPEFGEPYREALTKLQKDAPPLPAAKVHRVLDGQLGTKWRERFQSFDDTPVASASIGQVHKGVWSDGREVAVKIQYPGADEALRADLKTMQRLVSVFKQLAPGADVEGVVDELIERTEMELDYRLEADNQRAFAKAYQGHPHFVVPHVVASSPKVMISEWIDGTPMAQIIRDGTPDERDLCGTRLIELTFDAPARLGMIHGDAHPGNFMMLPDGRMGVIDFGAVGPLPDGLPVEIGQIICLARDKKYDELLPAMERVGFIQKGEQVSVREIDDMLRQYVEPIEVDVFHYTRRWLQRMAAANMNVSAEQIRTARAMDLPAKLAIPLRVIASTVAISCQLDAHVPTRELAAKFVPGFVEPEPAH</sequence>
<accession>A0A064CID9</accession>